<dbReference type="Proteomes" id="UP000324222">
    <property type="component" value="Unassembled WGS sequence"/>
</dbReference>
<keyword evidence="3" id="KW-1185">Reference proteome</keyword>
<dbReference type="AlphaFoldDB" id="A0A5B7J1N0"/>
<comment type="caution">
    <text evidence="2">The sequence shown here is derived from an EMBL/GenBank/DDBJ whole genome shotgun (WGS) entry which is preliminary data.</text>
</comment>
<protein>
    <submittedName>
        <fullName evidence="2">Uncharacterized protein</fullName>
    </submittedName>
</protein>
<evidence type="ECO:0000313" key="3">
    <source>
        <dbReference type="Proteomes" id="UP000324222"/>
    </source>
</evidence>
<evidence type="ECO:0000256" key="1">
    <source>
        <dbReference type="SAM" id="MobiDB-lite"/>
    </source>
</evidence>
<reference evidence="2 3" key="1">
    <citation type="submission" date="2019-05" db="EMBL/GenBank/DDBJ databases">
        <title>Another draft genome of Portunus trituberculatus and its Hox gene families provides insights of decapod evolution.</title>
        <authorList>
            <person name="Jeong J.-H."/>
            <person name="Song I."/>
            <person name="Kim S."/>
            <person name="Choi T."/>
            <person name="Kim D."/>
            <person name="Ryu S."/>
            <person name="Kim W."/>
        </authorList>
    </citation>
    <scope>NUCLEOTIDE SEQUENCE [LARGE SCALE GENOMIC DNA]</scope>
    <source>
        <tissue evidence="2">Muscle</tissue>
    </source>
</reference>
<feature type="compositionally biased region" description="Basic residues" evidence="1">
    <location>
        <begin position="51"/>
        <end position="61"/>
    </location>
</feature>
<name>A0A5B7J1N0_PORTR</name>
<feature type="compositionally biased region" description="Basic and acidic residues" evidence="1">
    <location>
        <begin position="21"/>
        <end position="50"/>
    </location>
</feature>
<proteinExistence type="predicted"/>
<sequence length="79" mass="9551">MNPGQAKYRREQMRRGTNQATERRRVPDERHNQPKPEKPREAKQRTETRARQQRGRRHKPLPLKIGSRPNTEEIRRTLC</sequence>
<feature type="region of interest" description="Disordered" evidence="1">
    <location>
        <begin position="1"/>
        <end position="79"/>
    </location>
</feature>
<gene>
    <name evidence="2" type="ORF">E2C01_082433</name>
</gene>
<accession>A0A5B7J1N0</accession>
<feature type="compositionally biased region" description="Basic and acidic residues" evidence="1">
    <location>
        <begin position="70"/>
        <end position="79"/>
    </location>
</feature>
<dbReference type="EMBL" id="VSRR010074875">
    <property type="protein sequence ID" value="MPC87567.1"/>
    <property type="molecule type" value="Genomic_DNA"/>
</dbReference>
<organism evidence="2 3">
    <name type="scientific">Portunus trituberculatus</name>
    <name type="common">Swimming crab</name>
    <name type="synonym">Neptunus trituberculatus</name>
    <dbReference type="NCBI Taxonomy" id="210409"/>
    <lineage>
        <taxon>Eukaryota</taxon>
        <taxon>Metazoa</taxon>
        <taxon>Ecdysozoa</taxon>
        <taxon>Arthropoda</taxon>
        <taxon>Crustacea</taxon>
        <taxon>Multicrustacea</taxon>
        <taxon>Malacostraca</taxon>
        <taxon>Eumalacostraca</taxon>
        <taxon>Eucarida</taxon>
        <taxon>Decapoda</taxon>
        <taxon>Pleocyemata</taxon>
        <taxon>Brachyura</taxon>
        <taxon>Eubrachyura</taxon>
        <taxon>Portunoidea</taxon>
        <taxon>Portunidae</taxon>
        <taxon>Portuninae</taxon>
        <taxon>Portunus</taxon>
    </lineage>
</organism>
<evidence type="ECO:0000313" key="2">
    <source>
        <dbReference type="EMBL" id="MPC87567.1"/>
    </source>
</evidence>